<evidence type="ECO:0000256" key="3">
    <source>
        <dbReference type="SAM" id="Phobius"/>
    </source>
</evidence>
<dbReference type="PANTHER" id="PTHR34295:SF1">
    <property type="entry name" value="BIOTIN TRANSPORTER BIOY"/>
    <property type="match status" value="1"/>
</dbReference>
<comment type="similarity">
    <text evidence="1 2">Belongs to the BioY family.</text>
</comment>
<keyword evidence="2 3" id="KW-0472">Membrane</keyword>
<dbReference type="InterPro" id="IPR003784">
    <property type="entry name" value="BioY"/>
</dbReference>
<evidence type="ECO:0000256" key="1">
    <source>
        <dbReference type="ARBA" id="ARBA00010692"/>
    </source>
</evidence>
<dbReference type="GO" id="GO:0005886">
    <property type="term" value="C:plasma membrane"/>
    <property type="evidence" value="ECO:0007669"/>
    <property type="project" value="UniProtKB-SubCell"/>
</dbReference>
<keyword evidence="3" id="KW-1133">Transmembrane helix</keyword>
<evidence type="ECO:0000313" key="4">
    <source>
        <dbReference type="EMBL" id="KEZ47843.1"/>
    </source>
</evidence>
<dbReference type="EMBL" id="JNVC02000015">
    <property type="protein sequence ID" value="KEZ47843.1"/>
    <property type="molecule type" value="Genomic_DNA"/>
</dbReference>
<reference evidence="4 5" key="1">
    <citation type="journal article" date="2005" name="Int. J. Syst. Evol. Microbiol.">
        <title>Bacillus cibi sp. nov., isolated from jeotgal, a traditional Korean fermented seafood.</title>
        <authorList>
            <person name="Yoon J.H."/>
            <person name="Lee C.H."/>
            <person name="Oh T.K."/>
        </authorList>
    </citation>
    <scope>NUCLEOTIDE SEQUENCE [LARGE SCALE GENOMIC DNA]</scope>
    <source>
        <strain evidence="4 5">DSM 16189</strain>
    </source>
</reference>
<evidence type="ECO:0000256" key="2">
    <source>
        <dbReference type="PIRNR" id="PIRNR016661"/>
    </source>
</evidence>
<keyword evidence="3" id="KW-0812">Transmembrane</keyword>
<keyword evidence="2" id="KW-0813">Transport</keyword>
<keyword evidence="5" id="KW-1185">Reference proteome</keyword>
<comment type="caution">
    <text evidence="4">The sequence shown here is derived from an EMBL/GenBank/DDBJ whole genome shotgun (WGS) entry which is preliminary data.</text>
</comment>
<accession>A0A084GKI1</accession>
<protein>
    <recommendedName>
        <fullName evidence="2">Biotin transporter</fullName>
    </recommendedName>
</protein>
<feature type="transmembrane region" description="Helical" evidence="3">
    <location>
        <begin position="150"/>
        <end position="175"/>
    </location>
</feature>
<dbReference type="RefSeq" id="WP_029284116.1">
    <property type="nucleotide sequence ID" value="NZ_CANLZQ010000007.1"/>
</dbReference>
<dbReference type="AlphaFoldDB" id="A0A084GKI1"/>
<feature type="transmembrane region" description="Helical" evidence="3">
    <location>
        <begin position="7"/>
        <end position="24"/>
    </location>
</feature>
<gene>
    <name evidence="4" type="ORF">GS18_0217780</name>
</gene>
<name>A0A084GKI1_METID</name>
<proteinExistence type="inferred from homology"/>
<dbReference type="OrthoDB" id="9803495at2"/>
<feature type="transmembrane region" description="Helical" evidence="3">
    <location>
        <begin position="114"/>
        <end position="138"/>
    </location>
</feature>
<evidence type="ECO:0000313" key="5">
    <source>
        <dbReference type="Proteomes" id="UP000028549"/>
    </source>
</evidence>
<dbReference type="Proteomes" id="UP000028549">
    <property type="component" value="Unassembled WGS sequence"/>
</dbReference>
<dbReference type="Gene3D" id="1.10.1760.20">
    <property type="match status" value="1"/>
</dbReference>
<organism evidence="4 5">
    <name type="scientific">Metabacillus indicus</name>
    <name type="common">Bacillus indicus</name>
    <dbReference type="NCBI Taxonomy" id="246786"/>
    <lineage>
        <taxon>Bacteria</taxon>
        <taxon>Bacillati</taxon>
        <taxon>Bacillota</taxon>
        <taxon>Bacilli</taxon>
        <taxon>Bacillales</taxon>
        <taxon>Bacillaceae</taxon>
        <taxon>Metabacillus</taxon>
    </lineage>
</organism>
<comment type="subcellular location">
    <subcellularLocation>
        <location evidence="2">Cell membrane</location>
        <topology evidence="2">Multi-pass membrane protein</topology>
    </subcellularLocation>
</comment>
<dbReference type="STRING" id="246786.GS18_0217780"/>
<dbReference type="PIRSF" id="PIRSF016661">
    <property type="entry name" value="BioY"/>
    <property type="match status" value="1"/>
</dbReference>
<dbReference type="Pfam" id="PF02632">
    <property type="entry name" value="BioY"/>
    <property type="match status" value="1"/>
</dbReference>
<keyword evidence="2" id="KW-1003">Cell membrane</keyword>
<sequence length="194" mass="20467">MKTKLKAYDLALVGMFAALMAIGANLTSFLTVGTVPLSMQPFFCILAGLLLGSRLGALSMIVYALIGIAGAPVFAQFSGGIGVIFGSTGGFILSYIAAAYAAGKIVEASKKPGLGVFFLSSFAGIVLIYLIGTTYMYAALNYWLNVDMSYAGAWAVMTWFMVKDVIFTAIGALIAPRIYHAVHRGAKTGRHRAA</sequence>
<dbReference type="GO" id="GO:0015225">
    <property type="term" value="F:biotin transmembrane transporter activity"/>
    <property type="evidence" value="ECO:0007669"/>
    <property type="project" value="UniProtKB-UniRule"/>
</dbReference>
<dbReference type="PANTHER" id="PTHR34295">
    <property type="entry name" value="BIOTIN TRANSPORTER BIOY"/>
    <property type="match status" value="1"/>
</dbReference>
<feature type="transmembrane region" description="Helical" evidence="3">
    <location>
        <begin position="81"/>
        <end position="102"/>
    </location>
</feature>